<dbReference type="Proteomes" id="UP000192273">
    <property type="component" value="Chromosome"/>
</dbReference>
<name>A0A1V0RQ88_9RHOB</name>
<dbReference type="RefSeq" id="WP_008279577.1">
    <property type="nucleotide sequence ID" value="NZ_CP020474.1"/>
</dbReference>
<organism evidence="5 6">
    <name type="scientific">Roseovarius mucosus</name>
    <dbReference type="NCBI Taxonomy" id="215743"/>
    <lineage>
        <taxon>Bacteria</taxon>
        <taxon>Pseudomonadati</taxon>
        <taxon>Pseudomonadota</taxon>
        <taxon>Alphaproteobacteria</taxon>
        <taxon>Rhodobacterales</taxon>
        <taxon>Roseobacteraceae</taxon>
        <taxon>Roseovarius</taxon>
    </lineage>
</organism>
<proteinExistence type="predicted"/>
<dbReference type="CDD" id="cd01392">
    <property type="entry name" value="HTH_LacI"/>
    <property type="match status" value="1"/>
</dbReference>
<accession>A0A1V0RQ88</accession>
<evidence type="ECO:0000256" key="2">
    <source>
        <dbReference type="ARBA" id="ARBA00023125"/>
    </source>
</evidence>
<keyword evidence="2" id="KW-0238">DNA-binding</keyword>
<dbReference type="EMBL" id="CP020474">
    <property type="protein sequence ID" value="ARE83891.1"/>
    <property type="molecule type" value="Genomic_DNA"/>
</dbReference>
<dbReference type="Pfam" id="PF00356">
    <property type="entry name" value="LacI"/>
    <property type="match status" value="1"/>
</dbReference>
<dbReference type="InterPro" id="IPR010982">
    <property type="entry name" value="Lambda_DNA-bd_dom_sf"/>
</dbReference>
<dbReference type="SUPFAM" id="SSF47413">
    <property type="entry name" value="lambda repressor-like DNA-binding domains"/>
    <property type="match status" value="1"/>
</dbReference>
<evidence type="ECO:0000259" key="4">
    <source>
        <dbReference type="PROSITE" id="PS50932"/>
    </source>
</evidence>
<feature type="domain" description="HTH lacI-type" evidence="4">
    <location>
        <begin position="14"/>
        <end position="63"/>
    </location>
</feature>
<reference evidence="5 6" key="1">
    <citation type="submission" date="2017-03" db="EMBL/GenBank/DDBJ databases">
        <title>Genome Sequence of Roseovarius mucosus strain SMR3 Isolated from a culture of the Diatom Skeletonema marinoi.</title>
        <authorList>
            <person name="Topel M."/>
            <person name="Pinder M."/>
            <person name="Johansson O.N."/>
            <person name="Kourtchenko O."/>
            <person name="Godhe A."/>
            <person name="Clarke A.K."/>
        </authorList>
    </citation>
    <scope>NUCLEOTIDE SEQUENCE [LARGE SCALE GENOMIC DNA]</scope>
    <source>
        <strain evidence="5 6">SMR3</strain>
    </source>
</reference>
<evidence type="ECO:0000313" key="5">
    <source>
        <dbReference type="EMBL" id="ARE83891.1"/>
    </source>
</evidence>
<dbReference type="GO" id="GO:0003700">
    <property type="term" value="F:DNA-binding transcription factor activity"/>
    <property type="evidence" value="ECO:0007669"/>
    <property type="project" value="TreeGrafter"/>
</dbReference>
<dbReference type="Gene3D" id="3.40.50.2300">
    <property type="match status" value="2"/>
</dbReference>
<gene>
    <name evidence="5" type="primary">purR</name>
    <name evidence="5" type="ORF">ROSMUCSMR3_02422</name>
</gene>
<protein>
    <submittedName>
        <fullName evidence="5">HTH-type transcriptional repressor PurR</fullName>
    </submittedName>
</protein>
<dbReference type="GO" id="GO:0000976">
    <property type="term" value="F:transcription cis-regulatory region binding"/>
    <property type="evidence" value="ECO:0007669"/>
    <property type="project" value="TreeGrafter"/>
</dbReference>
<dbReference type="SUPFAM" id="SSF53822">
    <property type="entry name" value="Periplasmic binding protein-like I"/>
    <property type="match status" value="1"/>
</dbReference>
<dbReference type="InterPro" id="IPR028082">
    <property type="entry name" value="Peripla_BP_I"/>
</dbReference>
<dbReference type="PANTHER" id="PTHR30146">
    <property type="entry name" value="LACI-RELATED TRANSCRIPTIONAL REPRESSOR"/>
    <property type="match status" value="1"/>
</dbReference>
<evidence type="ECO:0000256" key="3">
    <source>
        <dbReference type="ARBA" id="ARBA00023163"/>
    </source>
</evidence>
<dbReference type="InterPro" id="IPR046335">
    <property type="entry name" value="LacI/GalR-like_sensor"/>
</dbReference>
<evidence type="ECO:0000313" key="6">
    <source>
        <dbReference type="Proteomes" id="UP000192273"/>
    </source>
</evidence>
<dbReference type="Pfam" id="PF13377">
    <property type="entry name" value="Peripla_BP_3"/>
    <property type="match status" value="1"/>
</dbReference>
<dbReference type="PANTHER" id="PTHR30146:SF138">
    <property type="entry name" value="TRANSCRIPTIONAL REGULATORY PROTEIN"/>
    <property type="match status" value="1"/>
</dbReference>
<dbReference type="CDD" id="cd06273">
    <property type="entry name" value="PBP1_LacI-like"/>
    <property type="match status" value="1"/>
</dbReference>
<dbReference type="AlphaFoldDB" id="A0A1V0RQ88"/>
<keyword evidence="1" id="KW-0805">Transcription regulation</keyword>
<dbReference type="SMART" id="SM00354">
    <property type="entry name" value="HTH_LACI"/>
    <property type="match status" value="1"/>
</dbReference>
<keyword evidence="6" id="KW-1185">Reference proteome</keyword>
<keyword evidence="3" id="KW-0804">Transcription</keyword>
<sequence length="345" mass="37596">MSDKYNEKVDIVAVAKAARVSPSTVSRSFNHPSLVSPATRKRITRAVEKLGYIRNRAAQSMHGRRNATIGLIVPTIDHAIFAEVIQSFSDSIDRAGFTLLIASHSYDLDREYAMMRKLMEHRVDGIALVGLEHSDASLRLLEHHRTPAMALWNYAADSALPCVGADNHEAGRSAADHLLSLGHRDIGLVFPRPEGNDRASARLSGARDRLLAAGVPLIADWQWEAPYSIAQAKQVAQDLLRRAHRPTALLCGNDVIAQGVIYGAQSCGLRVPEDLSVIGIGDFKGSSEMEPGLTTIRIPARSIGEIAGERFTDLITGASEDHFRIRCPLECIVRGTSRAVHSMGD</sequence>
<dbReference type="PROSITE" id="PS50932">
    <property type="entry name" value="HTH_LACI_2"/>
    <property type="match status" value="1"/>
</dbReference>
<dbReference type="KEGG" id="rmm:ROSMUCSMR3_02422"/>
<evidence type="ECO:0000256" key="1">
    <source>
        <dbReference type="ARBA" id="ARBA00023015"/>
    </source>
</evidence>
<dbReference type="Gene3D" id="1.10.260.40">
    <property type="entry name" value="lambda repressor-like DNA-binding domains"/>
    <property type="match status" value="1"/>
</dbReference>
<dbReference type="InterPro" id="IPR000843">
    <property type="entry name" value="HTH_LacI"/>
</dbReference>